<dbReference type="Proteomes" id="UP000799441">
    <property type="component" value="Unassembled WGS sequence"/>
</dbReference>
<feature type="transmembrane region" description="Helical" evidence="5">
    <location>
        <begin position="143"/>
        <end position="162"/>
    </location>
</feature>
<feature type="transmembrane region" description="Helical" evidence="5">
    <location>
        <begin position="348"/>
        <end position="370"/>
    </location>
</feature>
<feature type="transmembrane region" description="Helical" evidence="5">
    <location>
        <begin position="169"/>
        <end position="189"/>
    </location>
</feature>
<name>A0A9P4QEE6_9PEZI</name>
<dbReference type="OrthoDB" id="4078873at2759"/>
<feature type="transmembrane region" description="Helical" evidence="5">
    <location>
        <begin position="511"/>
        <end position="534"/>
    </location>
</feature>
<dbReference type="GO" id="GO:0005886">
    <property type="term" value="C:plasma membrane"/>
    <property type="evidence" value="ECO:0007669"/>
    <property type="project" value="TreeGrafter"/>
</dbReference>
<dbReference type="GO" id="GO:0022857">
    <property type="term" value="F:transmembrane transporter activity"/>
    <property type="evidence" value="ECO:0007669"/>
    <property type="project" value="InterPro"/>
</dbReference>
<dbReference type="InterPro" id="IPR036259">
    <property type="entry name" value="MFS_trans_sf"/>
</dbReference>
<evidence type="ECO:0000256" key="2">
    <source>
        <dbReference type="ARBA" id="ARBA00022692"/>
    </source>
</evidence>
<keyword evidence="2 5" id="KW-0812">Transmembrane</keyword>
<keyword evidence="3 5" id="KW-1133">Transmembrane helix</keyword>
<dbReference type="PANTHER" id="PTHR23501:SF107">
    <property type="entry name" value="TRANSPORTER, PUTATIVE (AFU_ORTHOLOGUE AFUA_7G04730)-RELATED"/>
    <property type="match status" value="1"/>
</dbReference>
<dbReference type="PANTHER" id="PTHR23501">
    <property type="entry name" value="MAJOR FACILITATOR SUPERFAMILY"/>
    <property type="match status" value="1"/>
</dbReference>
<keyword evidence="7" id="KW-1185">Reference proteome</keyword>
<feature type="transmembrane region" description="Helical" evidence="5">
    <location>
        <begin position="403"/>
        <end position="428"/>
    </location>
</feature>
<feature type="transmembrane region" description="Helical" evidence="5">
    <location>
        <begin position="201"/>
        <end position="225"/>
    </location>
</feature>
<feature type="transmembrane region" description="Helical" evidence="5">
    <location>
        <begin position="440"/>
        <end position="463"/>
    </location>
</feature>
<evidence type="ECO:0000313" key="7">
    <source>
        <dbReference type="Proteomes" id="UP000799441"/>
    </source>
</evidence>
<dbReference type="Gene3D" id="1.20.1250.20">
    <property type="entry name" value="MFS general substrate transporter like domains"/>
    <property type="match status" value="2"/>
</dbReference>
<evidence type="ECO:0000313" key="6">
    <source>
        <dbReference type="EMBL" id="KAF2723172.1"/>
    </source>
</evidence>
<protein>
    <submittedName>
        <fullName evidence="6">MFS general substrate transporter</fullName>
    </submittedName>
</protein>
<feature type="transmembrane region" description="Helical" evidence="5">
    <location>
        <begin position="81"/>
        <end position="102"/>
    </location>
</feature>
<evidence type="ECO:0000256" key="5">
    <source>
        <dbReference type="SAM" id="Phobius"/>
    </source>
</evidence>
<evidence type="ECO:0000256" key="4">
    <source>
        <dbReference type="ARBA" id="ARBA00023136"/>
    </source>
</evidence>
<evidence type="ECO:0000256" key="1">
    <source>
        <dbReference type="ARBA" id="ARBA00004141"/>
    </source>
</evidence>
<comment type="caution">
    <text evidence="6">The sequence shown here is derived from an EMBL/GenBank/DDBJ whole genome shotgun (WGS) entry which is preliminary data.</text>
</comment>
<comment type="subcellular location">
    <subcellularLocation>
        <location evidence="1">Membrane</location>
        <topology evidence="1">Multi-pass membrane protein</topology>
    </subcellularLocation>
</comment>
<accession>A0A9P4QEE6</accession>
<feature type="transmembrane region" description="Helical" evidence="5">
    <location>
        <begin position="278"/>
        <end position="298"/>
    </location>
</feature>
<feature type="transmembrane region" description="Helical" evidence="5">
    <location>
        <begin position="246"/>
        <end position="266"/>
    </location>
</feature>
<organism evidence="6 7">
    <name type="scientific">Polychaeton citri CBS 116435</name>
    <dbReference type="NCBI Taxonomy" id="1314669"/>
    <lineage>
        <taxon>Eukaryota</taxon>
        <taxon>Fungi</taxon>
        <taxon>Dikarya</taxon>
        <taxon>Ascomycota</taxon>
        <taxon>Pezizomycotina</taxon>
        <taxon>Dothideomycetes</taxon>
        <taxon>Dothideomycetidae</taxon>
        <taxon>Capnodiales</taxon>
        <taxon>Capnodiaceae</taxon>
        <taxon>Polychaeton</taxon>
    </lineage>
</organism>
<dbReference type="EMBL" id="MU003778">
    <property type="protein sequence ID" value="KAF2723172.1"/>
    <property type="molecule type" value="Genomic_DNA"/>
</dbReference>
<sequence length="555" mass="61898">MSTYITNQRDPSAAGAVGESIPTTNAKVELDADDEVKQDGVRRTEAITAVWNKKMLVAVFILSSVQSNLKPYITSSFESHGLTAVVSIVATITGGVCNLFIAKLIDIWGRVEGFFFMLLLIVVGCIMLADCQSIQMYAAANTIYWVGHIGFLYVVTIILTDITTLRNRVLMYGIYNTPTIATAFAGSKIAADFINESTWRWAFGAFIIVLCATCIPVGAIFYWSVRACKRSGTWPERIQTRTYWETIKYYFVQFDAVGWSLLLLPFSLSSYAPDGWSTYYIILMIVLGVVCLAAFVLWERFIAPFLKNRTILDSCFMYGLMFLSIYCWDTYYYSYLQVVNRQSITTAGYILNSFSLMASFISPFTGLVLRYWGSPKWLSIGVTPFAVLGTALLIHFRHPGTDVGWLVMCQLFSGIYSGVWALTGQLIITACVNHQEIAVALALYGLFGAIGASVGEAIAGALWTNIFPKRLYEYLPMDTKNFTATIYADIETQMSYEGTPTGDAINHAYGYVMRLMVICGVCFIPLCVGCIVLWKNIDTKHPEKEQGKQPKGTRF</sequence>
<keyword evidence="4 5" id="KW-0472">Membrane</keyword>
<feature type="transmembrane region" description="Helical" evidence="5">
    <location>
        <begin position="310"/>
        <end position="328"/>
    </location>
</feature>
<dbReference type="InterPro" id="IPR011701">
    <property type="entry name" value="MFS"/>
</dbReference>
<gene>
    <name evidence="6" type="ORF">K431DRAFT_319263</name>
</gene>
<dbReference type="AlphaFoldDB" id="A0A9P4QEE6"/>
<feature type="transmembrane region" description="Helical" evidence="5">
    <location>
        <begin position="377"/>
        <end position="397"/>
    </location>
</feature>
<dbReference type="SUPFAM" id="SSF103473">
    <property type="entry name" value="MFS general substrate transporter"/>
    <property type="match status" value="1"/>
</dbReference>
<reference evidence="6" key="1">
    <citation type="journal article" date="2020" name="Stud. Mycol.">
        <title>101 Dothideomycetes genomes: a test case for predicting lifestyles and emergence of pathogens.</title>
        <authorList>
            <person name="Haridas S."/>
            <person name="Albert R."/>
            <person name="Binder M."/>
            <person name="Bloem J."/>
            <person name="Labutti K."/>
            <person name="Salamov A."/>
            <person name="Andreopoulos B."/>
            <person name="Baker S."/>
            <person name="Barry K."/>
            <person name="Bills G."/>
            <person name="Bluhm B."/>
            <person name="Cannon C."/>
            <person name="Castanera R."/>
            <person name="Culley D."/>
            <person name="Daum C."/>
            <person name="Ezra D."/>
            <person name="Gonzalez J."/>
            <person name="Henrissat B."/>
            <person name="Kuo A."/>
            <person name="Liang C."/>
            <person name="Lipzen A."/>
            <person name="Lutzoni F."/>
            <person name="Magnuson J."/>
            <person name="Mondo S."/>
            <person name="Nolan M."/>
            <person name="Ohm R."/>
            <person name="Pangilinan J."/>
            <person name="Park H.-J."/>
            <person name="Ramirez L."/>
            <person name="Alfaro M."/>
            <person name="Sun H."/>
            <person name="Tritt A."/>
            <person name="Yoshinaga Y."/>
            <person name="Zwiers L.-H."/>
            <person name="Turgeon B."/>
            <person name="Goodwin S."/>
            <person name="Spatafora J."/>
            <person name="Crous P."/>
            <person name="Grigoriev I."/>
        </authorList>
    </citation>
    <scope>NUCLEOTIDE SEQUENCE</scope>
    <source>
        <strain evidence="6">CBS 116435</strain>
    </source>
</reference>
<feature type="transmembrane region" description="Helical" evidence="5">
    <location>
        <begin position="114"/>
        <end position="137"/>
    </location>
</feature>
<dbReference type="Pfam" id="PF07690">
    <property type="entry name" value="MFS_1"/>
    <property type="match status" value="1"/>
</dbReference>
<proteinExistence type="predicted"/>
<evidence type="ECO:0000256" key="3">
    <source>
        <dbReference type="ARBA" id="ARBA00022989"/>
    </source>
</evidence>